<evidence type="ECO:0000313" key="10">
    <source>
        <dbReference type="Proteomes" id="UP001652700"/>
    </source>
</evidence>
<evidence type="ECO:0000256" key="7">
    <source>
        <dbReference type="SAM" id="MobiDB-lite"/>
    </source>
</evidence>
<evidence type="ECO:0000256" key="2">
    <source>
        <dbReference type="ARBA" id="ARBA00008829"/>
    </source>
</evidence>
<dbReference type="Proteomes" id="UP001652700">
    <property type="component" value="Unplaced"/>
</dbReference>
<evidence type="ECO:0000256" key="4">
    <source>
        <dbReference type="ARBA" id="ARBA00022801"/>
    </source>
</evidence>
<feature type="compositionally biased region" description="Polar residues" evidence="7">
    <location>
        <begin position="537"/>
        <end position="548"/>
    </location>
</feature>
<name>A0ABM5JXC0_DIAVI</name>
<accession>A0ABM5JXC0</accession>
<dbReference type="Pfam" id="PF01979">
    <property type="entry name" value="Amidohydro_1"/>
    <property type="match status" value="1"/>
</dbReference>
<keyword evidence="4" id="KW-0378">Hydrolase</keyword>
<comment type="cofactor">
    <cofactor evidence="1">
        <name>Zn(2+)</name>
        <dbReference type="ChEBI" id="CHEBI:29105"/>
    </cofactor>
</comment>
<evidence type="ECO:0000256" key="5">
    <source>
        <dbReference type="ARBA" id="ARBA00036696"/>
    </source>
</evidence>
<dbReference type="EC" id="3.5.2.2" evidence="6"/>
<evidence type="ECO:0000256" key="3">
    <source>
        <dbReference type="ARBA" id="ARBA00022723"/>
    </source>
</evidence>
<evidence type="ECO:0000313" key="9">
    <source>
        <dbReference type="EnsemblMetazoa" id="XP_050502584.1"/>
    </source>
</evidence>
<sequence length="572" mass="63242">MTTPVKKVPIHLQSSQNRLLIKNGKIVNDDDVIDEDIYIEDGIIKQIGNNLIIPGGTRVIDARGRYILPGGIDPHTHFDFEFMGTKTADSFYSGTKAAIAGGTTMIIDFVFPKEDESLLDAFYEYRQKADGKVCCDYSLHVILPRWSEQIKRDMEILVKEHGVNSFKVFMAYGFMLNDAELYSAFEHCQNLGALAQVHAENGSIIAKNAERLLAQGVTGPEGHEMSRPEEVEAEAVNRACVIAKQLNTDTNQVNAPLYVLHVTTDKSADILQNHISEGNLRAFGEVAVSAFAVTGKANLNFITSPPIRSNVDSHKLMTFLASDVLQLTGSDNCTFNKSQKELGKNDFTKIPNGVNGVEDRMSVIWEKGVQTGILSPSRFVAVTSTNAAKIFNLYPRKGCIAVGSDADIVIWNGNATRTISAETHHQAVDFNIFEGMTCHGVAEYVIVNGRVCLDEGQLRVVEGHGHFVETPVFAPYVYNPEELDKIKPSRYDDDEYLEITPKVLKIKLLDDPCPTPTLPESNVSTPSMRGMRPEGQRNIQESTFSLTQELDPDRKSSIRVRNPPGGKSSGFW</sequence>
<comment type="similarity">
    <text evidence="2">Belongs to the metallo-dependent hydrolases superfamily. Hydantoinase/dihydropyrimidinase family.</text>
</comment>
<reference evidence="9" key="1">
    <citation type="submission" date="2025-05" db="UniProtKB">
        <authorList>
            <consortium name="EnsemblMetazoa"/>
        </authorList>
    </citation>
    <scope>IDENTIFICATION</scope>
</reference>
<dbReference type="InterPro" id="IPR050378">
    <property type="entry name" value="Metallo-dep_Hydrolases_sf"/>
</dbReference>
<comment type="catalytic activity">
    <reaction evidence="5">
        <text>5,6-dihydrouracil + H2O = 3-(carbamoylamino)propanoate + H(+)</text>
        <dbReference type="Rhea" id="RHEA:16121"/>
        <dbReference type="ChEBI" id="CHEBI:11892"/>
        <dbReference type="ChEBI" id="CHEBI:15377"/>
        <dbReference type="ChEBI" id="CHEBI:15378"/>
        <dbReference type="ChEBI" id="CHEBI:15901"/>
        <dbReference type="EC" id="3.5.2.2"/>
    </reaction>
</comment>
<dbReference type="RefSeq" id="XP_050502584.1">
    <property type="nucleotide sequence ID" value="XM_050646627.1"/>
</dbReference>
<dbReference type="SUPFAM" id="SSF51556">
    <property type="entry name" value="Metallo-dependent hydrolases"/>
    <property type="match status" value="1"/>
</dbReference>
<evidence type="ECO:0000256" key="1">
    <source>
        <dbReference type="ARBA" id="ARBA00001947"/>
    </source>
</evidence>
<feature type="region of interest" description="Disordered" evidence="7">
    <location>
        <begin position="515"/>
        <end position="572"/>
    </location>
</feature>
<dbReference type="InterPro" id="IPR011059">
    <property type="entry name" value="Metal-dep_hydrolase_composite"/>
</dbReference>
<dbReference type="InterPro" id="IPR006680">
    <property type="entry name" value="Amidohydro-rel"/>
</dbReference>
<dbReference type="NCBIfam" id="TIGR02033">
    <property type="entry name" value="D-hydantoinase"/>
    <property type="match status" value="1"/>
</dbReference>
<dbReference type="CDD" id="cd01314">
    <property type="entry name" value="D-HYD"/>
    <property type="match status" value="1"/>
</dbReference>
<evidence type="ECO:0000259" key="8">
    <source>
        <dbReference type="Pfam" id="PF01979"/>
    </source>
</evidence>
<keyword evidence="3" id="KW-0479">Metal-binding</keyword>
<dbReference type="PANTHER" id="PTHR11647:SF1">
    <property type="entry name" value="COLLAPSIN RESPONSE MEDIATOR PROTEIN"/>
    <property type="match status" value="1"/>
</dbReference>
<keyword evidence="10" id="KW-1185">Reference proteome</keyword>
<evidence type="ECO:0000256" key="6">
    <source>
        <dbReference type="ARBA" id="ARBA00039113"/>
    </source>
</evidence>
<proteinExistence type="inferred from homology"/>
<dbReference type="EnsemblMetazoa" id="XM_050646627.1">
    <property type="protein sequence ID" value="XP_050502584.1"/>
    <property type="gene ID" value="LOC114327289"/>
</dbReference>
<dbReference type="SUPFAM" id="SSF51338">
    <property type="entry name" value="Composite domain of metallo-dependent hydrolases"/>
    <property type="match status" value="2"/>
</dbReference>
<organism evidence="9 10">
    <name type="scientific">Diabrotica virgifera virgifera</name>
    <name type="common">western corn rootworm</name>
    <dbReference type="NCBI Taxonomy" id="50390"/>
    <lineage>
        <taxon>Eukaryota</taxon>
        <taxon>Metazoa</taxon>
        <taxon>Ecdysozoa</taxon>
        <taxon>Arthropoda</taxon>
        <taxon>Hexapoda</taxon>
        <taxon>Insecta</taxon>
        <taxon>Pterygota</taxon>
        <taxon>Neoptera</taxon>
        <taxon>Endopterygota</taxon>
        <taxon>Coleoptera</taxon>
        <taxon>Polyphaga</taxon>
        <taxon>Cucujiformia</taxon>
        <taxon>Chrysomeloidea</taxon>
        <taxon>Chrysomelidae</taxon>
        <taxon>Galerucinae</taxon>
        <taxon>Diabroticina</taxon>
        <taxon>Diabroticites</taxon>
        <taxon>Diabrotica</taxon>
    </lineage>
</organism>
<dbReference type="Gene3D" id="2.30.40.10">
    <property type="entry name" value="Urease, subunit C, domain 1"/>
    <property type="match status" value="1"/>
</dbReference>
<feature type="domain" description="Amidohydrolase-related" evidence="8">
    <location>
        <begin position="66"/>
        <end position="451"/>
    </location>
</feature>
<dbReference type="Gene3D" id="3.20.20.140">
    <property type="entry name" value="Metal-dependent hydrolases"/>
    <property type="match status" value="1"/>
</dbReference>
<protein>
    <recommendedName>
        <fullName evidence="6">dihydropyrimidinase</fullName>
        <ecNumber evidence="6">3.5.2.2</ecNumber>
    </recommendedName>
</protein>
<dbReference type="GeneID" id="114327289"/>
<dbReference type="PANTHER" id="PTHR11647">
    <property type="entry name" value="HYDRANTOINASE/DIHYDROPYRIMIDINASE FAMILY MEMBER"/>
    <property type="match status" value="1"/>
</dbReference>
<dbReference type="InterPro" id="IPR032466">
    <property type="entry name" value="Metal_Hydrolase"/>
</dbReference>
<dbReference type="InterPro" id="IPR011778">
    <property type="entry name" value="Hydantoinase/dihydroPyrase"/>
</dbReference>